<evidence type="ECO:0000313" key="2">
    <source>
        <dbReference type="Proteomes" id="UP000244152"/>
    </source>
</evidence>
<proteinExistence type="predicted"/>
<organism evidence="1 2">
    <name type="scientific">Nitrosospira multiformis</name>
    <dbReference type="NCBI Taxonomy" id="1231"/>
    <lineage>
        <taxon>Bacteria</taxon>
        <taxon>Pseudomonadati</taxon>
        <taxon>Pseudomonadota</taxon>
        <taxon>Betaproteobacteria</taxon>
        <taxon>Nitrosomonadales</taxon>
        <taxon>Nitrosomonadaceae</taxon>
        <taxon>Nitrosospira</taxon>
    </lineage>
</organism>
<dbReference type="AlphaFoldDB" id="A0A2T5I851"/>
<dbReference type="EMBL" id="QAOK01000020">
    <property type="protein sequence ID" value="PTQ80000.1"/>
    <property type="molecule type" value="Genomic_DNA"/>
</dbReference>
<dbReference type="InterPro" id="IPR048683">
    <property type="entry name" value="Sf6_terminase"/>
</dbReference>
<reference evidence="1 2" key="1">
    <citation type="submission" date="2018-04" db="EMBL/GenBank/DDBJ databases">
        <title>Active sludge and wastewater microbial communities from Klosterneuburg, Austria.</title>
        <authorList>
            <person name="Wagner M."/>
        </authorList>
    </citation>
    <scope>NUCLEOTIDE SEQUENCE [LARGE SCALE GENOMIC DNA]</scope>
    <source>
        <strain evidence="1 2">Nl12</strain>
    </source>
</reference>
<dbReference type="RefSeq" id="WP_107762724.1">
    <property type="nucleotide sequence ID" value="NZ_QAOK01000020.1"/>
</dbReference>
<dbReference type="Proteomes" id="UP000244152">
    <property type="component" value="Unassembled WGS sequence"/>
</dbReference>
<protein>
    <recommendedName>
        <fullName evidence="3">Terminase small subunit protein</fullName>
    </recommendedName>
</protein>
<gene>
    <name evidence="1" type="ORF">C8R21_12039</name>
</gene>
<accession>A0A2T5I851</accession>
<sequence>MEREALIKPDMWKFESEISSEETEKGAISVEPASPKKSSRAIKKREVVDAIFAGISLGKSARAMCVEVGISQRVLWNWLASDEELMRQYQRAKELCVDAYAEEIIEISDEGSRDTYVDEKGREVINREVIARAQLRIDARKWYAARLAPRKYGDKLPVTHEGGDARKSVVHNITIAFVAPEDRGNEPNVSS</sequence>
<evidence type="ECO:0000313" key="1">
    <source>
        <dbReference type="EMBL" id="PTQ80000.1"/>
    </source>
</evidence>
<dbReference type="Pfam" id="PF20901">
    <property type="entry name" value="Sf6_terminase"/>
    <property type="match status" value="1"/>
</dbReference>
<comment type="caution">
    <text evidence="1">The sequence shown here is derived from an EMBL/GenBank/DDBJ whole genome shotgun (WGS) entry which is preliminary data.</text>
</comment>
<name>A0A2T5I851_9PROT</name>
<dbReference type="Gene3D" id="1.10.10.60">
    <property type="entry name" value="Homeodomain-like"/>
    <property type="match status" value="1"/>
</dbReference>
<evidence type="ECO:0008006" key="3">
    <source>
        <dbReference type="Google" id="ProtNLM"/>
    </source>
</evidence>